<keyword evidence="6" id="KW-1185">Reference proteome</keyword>
<dbReference type="GO" id="GO:0008887">
    <property type="term" value="F:glycerate kinase activity"/>
    <property type="evidence" value="ECO:0007669"/>
    <property type="project" value="UniProtKB-UniRule"/>
</dbReference>
<gene>
    <name evidence="5" type="ORF">FLP23_10445</name>
</gene>
<dbReference type="Gene3D" id="3.40.50.10350">
    <property type="entry name" value="Glycerate kinase, domain 1"/>
    <property type="match status" value="1"/>
</dbReference>
<dbReference type="Pfam" id="PF02595">
    <property type="entry name" value="Gly_kinase"/>
    <property type="match status" value="1"/>
</dbReference>
<dbReference type="InterPro" id="IPR018193">
    <property type="entry name" value="Glyc_kinase_flavodox-like_fold"/>
</dbReference>
<dbReference type="KEGG" id="lyk:FLP23_10445"/>
<organism evidence="5 6">
    <name type="scientific">Protaetiibacter larvae</name>
    <dbReference type="NCBI Taxonomy" id="2592654"/>
    <lineage>
        <taxon>Bacteria</taxon>
        <taxon>Bacillati</taxon>
        <taxon>Actinomycetota</taxon>
        <taxon>Actinomycetes</taxon>
        <taxon>Micrococcales</taxon>
        <taxon>Microbacteriaceae</taxon>
        <taxon>Protaetiibacter</taxon>
    </lineage>
</organism>
<dbReference type="PANTHER" id="PTHR21599:SF0">
    <property type="entry name" value="GLYCERATE KINASE"/>
    <property type="match status" value="1"/>
</dbReference>
<evidence type="ECO:0000256" key="4">
    <source>
        <dbReference type="PIRNR" id="PIRNR006078"/>
    </source>
</evidence>
<evidence type="ECO:0000256" key="1">
    <source>
        <dbReference type="ARBA" id="ARBA00006284"/>
    </source>
</evidence>
<evidence type="ECO:0000313" key="6">
    <source>
        <dbReference type="Proteomes" id="UP000322159"/>
    </source>
</evidence>
<dbReference type="PIRSF" id="PIRSF006078">
    <property type="entry name" value="GlxK"/>
    <property type="match status" value="1"/>
</dbReference>
<comment type="similarity">
    <text evidence="1 4">Belongs to the glycerate kinase type-1 family.</text>
</comment>
<dbReference type="SUPFAM" id="SSF110738">
    <property type="entry name" value="Glycerate kinase I"/>
    <property type="match status" value="1"/>
</dbReference>
<dbReference type="Proteomes" id="UP000322159">
    <property type="component" value="Chromosome"/>
</dbReference>
<proteinExistence type="inferred from homology"/>
<keyword evidence="3 4" id="KW-0418">Kinase</keyword>
<protein>
    <submittedName>
        <fullName evidence="5">Glycerate kinase</fullName>
    </submittedName>
</protein>
<keyword evidence="2 4" id="KW-0808">Transferase</keyword>
<sequence>MRIVVAPDSFTGSISALDAARAISEGWRAVRPDDEVILLPQADGGVGTLEVVSAAVPDAVPHDAGPVAGADGRPNPGRWLELPDGRALVELAEGVGLPLMARPDPLGASTRGLGELLGRVMDAGATHLVVGLGGSGSTDGGTGALAALGARFLDAEGRELPDGGAALGRLSRIDATGLRTPPAVLELWCDVEAPLTGPRGAAAVFGPQKGATPDDIALLDAGLRRLAAVLGGDAHEPGAGAAGGTAYGLRTAWGARLASGSRAIAALTGLDAAIVDAELVITGEGRVDASSLSGKVVGAVVRDADAAGVPVALVAGSVDPAVGGSRAALALVDLAGSRAAALADPARWLAAAGRELAQRNRASVRLNR</sequence>
<dbReference type="RefSeq" id="WP_149325803.1">
    <property type="nucleotide sequence ID" value="NZ_CP043504.1"/>
</dbReference>
<dbReference type="InterPro" id="IPR004381">
    <property type="entry name" value="Glycerate_kinase"/>
</dbReference>
<reference evidence="5 6" key="1">
    <citation type="submission" date="2019-09" db="EMBL/GenBank/DDBJ databases">
        <title>Genome sequencing of strain KACC 19322.</title>
        <authorList>
            <person name="Heo J."/>
            <person name="Kim S.-J."/>
            <person name="Kim J.-S."/>
            <person name="Hong S.-B."/>
            <person name="Kwon S.-W."/>
        </authorList>
    </citation>
    <scope>NUCLEOTIDE SEQUENCE [LARGE SCALE GENOMIC DNA]</scope>
    <source>
        <strain evidence="5 6">KACC 19322</strain>
    </source>
</reference>
<dbReference type="InterPro" id="IPR036129">
    <property type="entry name" value="Glycerate_kinase_sf"/>
</dbReference>
<name>A0A5C1Y9C1_9MICO</name>
<accession>A0A5C1Y9C1</accession>
<evidence type="ECO:0000313" key="5">
    <source>
        <dbReference type="EMBL" id="QEO10386.1"/>
    </source>
</evidence>
<dbReference type="GO" id="GO:0031388">
    <property type="term" value="P:organic acid phosphorylation"/>
    <property type="evidence" value="ECO:0007669"/>
    <property type="project" value="UniProtKB-UniRule"/>
</dbReference>
<evidence type="ECO:0000256" key="2">
    <source>
        <dbReference type="ARBA" id="ARBA00022679"/>
    </source>
</evidence>
<dbReference type="Gene3D" id="3.90.1510.10">
    <property type="entry name" value="Glycerate kinase, domain 2"/>
    <property type="match status" value="1"/>
</dbReference>
<dbReference type="InterPro" id="IPR018197">
    <property type="entry name" value="Glycerate_kinase_RE-like"/>
</dbReference>
<evidence type="ECO:0000256" key="3">
    <source>
        <dbReference type="ARBA" id="ARBA00022777"/>
    </source>
</evidence>
<dbReference type="AlphaFoldDB" id="A0A5C1Y9C1"/>
<dbReference type="EMBL" id="CP043504">
    <property type="protein sequence ID" value="QEO10386.1"/>
    <property type="molecule type" value="Genomic_DNA"/>
</dbReference>
<dbReference type="OrthoDB" id="9774290at2"/>
<dbReference type="NCBIfam" id="TIGR00045">
    <property type="entry name" value="glycerate kinase"/>
    <property type="match status" value="1"/>
</dbReference>
<dbReference type="PANTHER" id="PTHR21599">
    <property type="entry name" value="GLYCERATE KINASE"/>
    <property type="match status" value="1"/>
</dbReference>